<proteinExistence type="inferred from homology"/>
<keyword evidence="5" id="KW-1185">Reference proteome</keyword>
<dbReference type="GO" id="GO:0006446">
    <property type="term" value="P:regulation of translational initiation"/>
    <property type="evidence" value="ECO:0007669"/>
    <property type="project" value="TreeGrafter"/>
</dbReference>
<dbReference type="eggNOG" id="COG1739">
    <property type="taxonomic scope" value="Bacteria"/>
</dbReference>
<gene>
    <name evidence="4" type="ORF">BACCAP_02363</name>
</gene>
<comment type="caution">
    <text evidence="4">The sequence shown here is derived from an EMBL/GenBank/DDBJ whole genome shotgun (WGS) entry which is preliminary data.</text>
</comment>
<dbReference type="GO" id="GO:0005737">
    <property type="term" value="C:cytoplasm"/>
    <property type="evidence" value="ECO:0007669"/>
    <property type="project" value="TreeGrafter"/>
</dbReference>
<dbReference type="SUPFAM" id="SSF54211">
    <property type="entry name" value="Ribosomal protein S5 domain 2-like"/>
    <property type="match status" value="1"/>
</dbReference>
<evidence type="ECO:0000256" key="1">
    <source>
        <dbReference type="ARBA" id="ARBA00007665"/>
    </source>
</evidence>
<dbReference type="Proteomes" id="UP000003639">
    <property type="component" value="Unassembled WGS sequence"/>
</dbReference>
<dbReference type="InterPro" id="IPR001498">
    <property type="entry name" value="Impact_N"/>
</dbReference>
<dbReference type="Gene3D" id="3.30.230.30">
    <property type="entry name" value="Impact, N-terminal domain"/>
    <property type="match status" value="1"/>
</dbReference>
<evidence type="ECO:0000259" key="2">
    <source>
        <dbReference type="Pfam" id="PF01205"/>
    </source>
</evidence>
<name>A6NVX0_9FIRM</name>
<dbReference type="Pfam" id="PF01205">
    <property type="entry name" value="Impact_N"/>
    <property type="match status" value="1"/>
</dbReference>
<dbReference type="EMBL" id="AAXG02000014">
    <property type="protein sequence ID" value="EDM99863.1"/>
    <property type="molecule type" value="Genomic_DNA"/>
</dbReference>
<evidence type="ECO:0000313" key="5">
    <source>
        <dbReference type="Proteomes" id="UP000003639"/>
    </source>
</evidence>
<protein>
    <submittedName>
        <fullName evidence="4">YigZ family protein</fullName>
    </submittedName>
</protein>
<accession>A6NVX0</accession>
<organism evidence="4 5">
    <name type="scientific">Pseudoflavonifractor capillosus ATCC 29799</name>
    <dbReference type="NCBI Taxonomy" id="411467"/>
    <lineage>
        <taxon>Bacteria</taxon>
        <taxon>Bacillati</taxon>
        <taxon>Bacillota</taxon>
        <taxon>Clostridia</taxon>
        <taxon>Eubacteriales</taxon>
        <taxon>Oscillospiraceae</taxon>
        <taxon>Pseudoflavonifractor</taxon>
    </lineage>
</organism>
<dbReference type="OrthoDB" id="9813771at2"/>
<dbReference type="InterPro" id="IPR020568">
    <property type="entry name" value="Ribosomal_Su5_D2-typ_SF"/>
</dbReference>
<reference evidence="4 5" key="2">
    <citation type="submission" date="2007-06" db="EMBL/GenBank/DDBJ databases">
        <title>Draft genome sequence of Pseudoflavonifractor capillosus ATCC 29799.</title>
        <authorList>
            <person name="Sudarsanam P."/>
            <person name="Ley R."/>
            <person name="Guruge J."/>
            <person name="Turnbaugh P.J."/>
            <person name="Mahowald M."/>
            <person name="Liep D."/>
            <person name="Gordon J."/>
        </authorList>
    </citation>
    <scope>NUCLEOTIDE SEQUENCE [LARGE SCALE GENOMIC DNA]</scope>
    <source>
        <strain evidence="4 5">ATCC 29799</strain>
    </source>
</reference>
<dbReference type="SUPFAM" id="SSF54980">
    <property type="entry name" value="EF-G C-terminal domain-like"/>
    <property type="match status" value="1"/>
</dbReference>
<dbReference type="AlphaFoldDB" id="A6NVX0"/>
<evidence type="ECO:0000259" key="3">
    <source>
        <dbReference type="Pfam" id="PF09186"/>
    </source>
</evidence>
<dbReference type="PANTHER" id="PTHR16301">
    <property type="entry name" value="IMPACT-RELATED"/>
    <property type="match status" value="1"/>
</dbReference>
<dbReference type="NCBIfam" id="TIGR00257">
    <property type="entry name" value="IMPACT_YIGZ"/>
    <property type="match status" value="1"/>
</dbReference>
<dbReference type="RefSeq" id="WP_006572894.1">
    <property type="nucleotide sequence ID" value="NZ_AAXG02000014.1"/>
</dbReference>
<dbReference type="InterPro" id="IPR015796">
    <property type="entry name" value="Impact_YigZ-like"/>
</dbReference>
<reference evidence="4 5" key="1">
    <citation type="submission" date="2007-04" db="EMBL/GenBank/DDBJ databases">
        <authorList>
            <person name="Fulton L."/>
            <person name="Clifton S."/>
            <person name="Fulton B."/>
            <person name="Xu J."/>
            <person name="Minx P."/>
            <person name="Pepin K.H."/>
            <person name="Johnson M."/>
            <person name="Thiruvilangam P."/>
            <person name="Bhonagiri V."/>
            <person name="Nash W.E."/>
            <person name="Mardis E.R."/>
            <person name="Wilson R.K."/>
        </authorList>
    </citation>
    <scope>NUCLEOTIDE SEQUENCE [LARGE SCALE GENOMIC DNA]</scope>
    <source>
        <strain evidence="4 5">ATCC 29799</strain>
    </source>
</reference>
<dbReference type="Gene3D" id="3.30.70.240">
    <property type="match status" value="1"/>
</dbReference>
<evidence type="ECO:0000313" key="4">
    <source>
        <dbReference type="EMBL" id="EDM99863.1"/>
    </source>
</evidence>
<dbReference type="Pfam" id="PF09186">
    <property type="entry name" value="DUF1949"/>
    <property type="match status" value="1"/>
</dbReference>
<dbReference type="InterPro" id="IPR015269">
    <property type="entry name" value="UPF0029_Impact_C"/>
</dbReference>
<sequence>MTEYYIPTASAEAELVEKRSRFIGQVKPVETEEEARAFVEQVKKKHYDARHNCWCYRLRDGGVERYSDDGEPQGTAGQPMLNVFQREEVTNVVCVVTRYFGGVLLGAGGLVRAYTQSAKDALDAAGISVVRRWVETAVPCPYSFFDRVRLEVEAHGGVLGETEYAADVTVHALLPEGQVEAFSARMTELTAGGTEVQILGEAFKAVPVAR</sequence>
<comment type="similarity">
    <text evidence="1">Belongs to the IMPACT family.</text>
</comment>
<dbReference type="STRING" id="411467.BACCAP_02363"/>
<dbReference type="InterPro" id="IPR035647">
    <property type="entry name" value="EFG_III/V"/>
</dbReference>
<dbReference type="InterPro" id="IPR036956">
    <property type="entry name" value="Impact_N_sf"/>
</dbReference>
<dbReference type="PANTHER" id="PTHR16301:SF20">
    <property type="entry name" value="IMPACT FAMILY MEMBER YIGZ"/>
    <property type="match status" value="1"/>
</dbReference>
<dbReference type="InterPro" id="IPR023582">
    <property type="entry name" value="Impact"/>
</dbReference>
<feature type="domain" description="Impact N-terminal" evidence="2">
    <location>
        <begin position="18"/>
        <end position="122"/>
    </location>
</feature>
<feature type="domain" description="UPF0029" evidence="3">
    <location>
        <begin position="140"/>
        <end position="192"/>
    </location>
</feature>